<reference evidence="2" key="1">
    <citation type="submission" date="2023-03" db="EMBL/GenBank/DDBJ databases">
        <title>Actinorhabdospora filicis NBRC 111898.</title>
        <authorList>
            <person name="Ichikawa N."/>
            <person name="Sato H."/>
            <person name="Tonouchi N."/>
        </authorList>
    </citation>
    <scope>NUCLEOTIDE SEQUENCE</scope>
    <source>
        <strain evidence="2">NBRC 111898</strain>
    </source>
</reference>
<evidence type="ECO:0000256" key="1">
    <source>
        <dbReference type="SAM" id="MobiDB-lite"/>
    </source>
</evidence>
<name>A0A9W6W554_9ACTN</name>
<dbReference type="EMBL" id="BSTX01000003">
    <property type="protein sequence ID" value="GLZ80002.1"/>
    <property type="molecule type" value="Genomic_DNA"/>
</dbReference>
<feature type="region of interest" description="Disordered" evidence="1">
    <location>
        <begin position="175"/>
        <end position="206"/>
    </location>
</feature>
<keyword evidence="3" id="KW-1185">Reference proteome</keyword>
<organism evidence="2 3">
    <name type="scientific">Actinorhabdospora filicis</name>
    <dbReference type="NCBI Taxonomy" id="1785913"/>
    <lineage>
        <taxon>Bacteria</taxon>
        <taxon>Bacillati</taxon>
        <taxon>Actinomycetota</taxon>
        <taxon>Actinomycetes</taxon>
        <taxon>Micromonosporales</taxon>
        <taxon>Micromonosporaceae</taxon>
        <taxon>Actinorhabdospora</taxon>
    </lineage>
</organism>
<dbReference type="Proteomes" id="UP001165079">
    <property type="component" value="Unassembled WGS sequence"/>
</dbReference>
<evidence type="ECO:0000313" key="3">
    <source>
        <dbReference type="Proteomes" id="UP001165079"/>
    </source>
</evidence>
<sequence>MPAVGAQAVPAQNALADRAQPLDGPLGALVADVGVPGDPPRPEGAEGVVEEQQFRLGVDAGALPFRADPGAADVQAAVRAFDVVEGRGAGDLTGDGVDLGPRDAGALRVGGVDDGAHVVHAPGLPVAQPGPDAGVGGGGEESFGVAGGQGLQAHVGAGQDGTVEPVAHLVILAEGGRPGQAAERSAPARRRSSPISGRIPATCSAPSCARSACAA</sequence>
<dbReference type="AlphaFoldDB" id="A0A9W6W554"/>
<proteinExistence type="predicted"/>
<protein>
    <submittedName>
        <fullName evidence="2">Uncharacterized protein</fullName>
    </submittedName>
</protein>
<comment type="caution">
    <text evidence="2">The sequence shown here is derived from an EMBL/GenBank/DDBJ whole genome shotgun (WGS) entry which is preliminary data.</text>
</comment>
<evidence type="ECO:0000313" key="2">
    <source>
        <dbReference type="EMBL" id="GLZ80002.1"/>
    </source>
</evidence>
<accession>A0A9W6W554</accession>
<feature type="compositionally biased region" description="Low complexity" evidence="1">
    <location>
        <begin position="193"/>
        <end position="206"/>
    </location>
</feature>
<gene>
    <name evidence="2" type="ORF">Afil01_48090</name>
</gene>